<feature type="region of interest" description="Disordered" evidence="1">
    <location>
        <begin position="107"/>
        <end position="213"/>
    </location>
</feature>
<gene>
    <name evidence="3" type="ORF">Tc00.1047053506765.74</name>
</gene>
<accession>Q4DAW9</accession>
<evidence type="ECO:0000256" key="1">
    <source>
        <dbReference type="SAM" id="MobiDB-lite"/>
    </source>
</evidence>
<dbReference type="EMBL" id="AAHK01000722">
    <property type="protein sequence ID" value="EAN89674.1"/>
    <property type="molecule type" value="Genomic_DNA"/>
</dbReference>
<evidence type="ECO:0000256" key="2">
    <source>
        <dbReference type="SAM" id="SignalP"/>
    </source>
</evidence>
<dbReference type="PaxDb" id="353153-Q4DAW9"/>
<evidence type="ECO:0000313" key="3">
    <source>
        <dbReference type="EMBL" id="EAN89674.1"/>
    </source>
</evidence>
<feature type="compositionally biased region" description="Basic and acidic residues" evidence="1">
    <location>
        <begin position="174"/>
        <end position="183"/>
    </location>
</feature>
<comment type="caution">
    <text evidence="3">The sequence shown here is derived from an EMBL/GenBank/DDBJ whole genome shotgun (WGS) entry which is preliminary data.</text>
</comment>
<feature type="compositionally biased region" description="Basic and acidic residues" evidence="1">
    <location>
        <begin position="192"/>
        <end position="213"/>
    </location>
</feature>
<dbReference type="GeneID" id="3542499"/>
<dbReference type="RefSeq" id="XP_811525.1">
    <property type="nucleotide sequence ID" value="XM_806432.1"/>
</dbReference>
<organism evidence="3 4">
    <name type="scientific">Trypanosoma cruzi (strain CL Brener)</name>
    <dbReference type="NCBI Taxonomy" id="353153"/>
    <lineage>
        <taxon>Eukaryota</taxon>
        <taxon>Discoba</taxon>
        <taxon>Euglenozoa</taxon>
        <taxon>Kinetoplastea</taxon>
        <taxon>Metakinetoplastina</taxon>
        <taxon>Trypanosomatida</taxon>
        <taxon>Trypanosomatidae</taxon>
        <taxon>Trypanosoma</taxon>
        <taxon>Schizotrypanum</taxon>
    </lineage>
</organism>
<dbReference type="Proteomes" id="UP000002296">
    <property type="component" value="Unassembled WGS sequence"/>
</dbReference>
<protein>
    <submittedName>
        <fullName evidence="3">Mucin-associated surface protein (MASP), putative</fullName>
    </submittedName>
</protein>
<dbReference type="AlphaFoldDB" id="Q4DAW9"/>
<feature type="compositionally biased region" description="Polar residues" evidence="1">
    <location>
        <begin position="155"/>
        <end position="173"/>
    </location>
</feature>
<feature type="chain" id="PRO_5004236857" evidence="2">
    <location>
        <begin position="25"/>
        <end position="253"/>
    </location>
</feature>
<keyword evidence="2" id="KW-0732">Signal</keyword>
<evidence type="ECO:0000313" key="4">
    <source>
        <dbReference type="Proteomes" id="UP000002296"/>
    </source>
</evidence>
<proteinExistence type="predicted"/>
<dbReference type="InParanoid" id="Q4DAW9"/>
<name>Q4DAW9_TRYCC</name>
<feature type="signal peptide" evidence="2">
    <location>
        <begin position="1"/>
        <end position="24"/>
    </location>
</feature>
<dbReference type="KEGG" id="tcr:506765.74"/>
<reference evidence="3 4" key="1">
    <citation type="journal article" date="2005" name="Science">
        <title>The genome sequence of Trypanosoma cruzi, etiologic agent of Chagas disease.</title>
        <authorList>
            <person name="El-Sayed N.M."/>
            <person name="Myler P.J."/>
            <person name="Bartholomeu D.C."/>
            <person name="Nilsson D."/>
            <person name="Aggarwal G."/>
            <person name="Tran A.N."/>
            <person name="Ghedin E."/>
            <person name="Worthey E.A."/>
            <person name="Delcher A.L."/>
            <person name="Blandin G."/>
            <person name="Westenberger S.J."/>
            <person name="Caler E."/>
            <person name="Cerqueira G.C."/>
            <person name="Branche C."/>
            <person name="Haas B."/>
            <person name="Anupama A."/>
            <person name="Arner E."/>
            <person name="Aslund L."/>
            <person name="Attipoe P."/>
            <person name="Bontempi E."/>
            <person name="Bringaud F."/>
            <person name="Burton P."/>
            <person name="Cadag E."/>
            <person name="Campbell D.A."/>
            <person name="Carrington M."/>
            <person name="Crabtree J."/>
            <person name="Darban H."/>
            <person name="da Silveira J.F."/>
            <person name="de Jong P."/>
            <person name="Edwards K."/>
            <person name="Englund P.T."/>
            <person name="Fazelina G."/>
            <person name="Feldblyum T."/>
            <person name="Ferella M."/>
            <person name="Frasch A.C."/>
            <person name="Gull K."/>
            <person name="Horn D."/>
            <person name="Hou L."/>
            <person name="Huang Y."/>
            <person name="Kindlund E."/>
            <person name="Klingbeil M."/>
            <person name="Kluge S."/>
            <person name="Koo H."/>
            <person name="Lacerda D."/>
            <person name="Levin M.J."/>
            <person name="Lorenzi H."/>
            <person name="Louie T."/>
            <person name="Machado C.R."/>
            <person name="McCulloch R."/>
            <person name="McKenna A."/>
            <person name="Mizuno Y."/>
            <person name="Mottram J.C."/>
            <person name="Nelson S."/>
            <person name="Ochaya S."/>
            <person name="Osoegawa K."/>
            <person name="Pai G."/>
            <person name="Parsons M."/>
            <person name="Pentony M."/>
            <person name="Pettersson U."/>
            <person name="Pop M."/>
            <person name="Ramirez J.L."/>
            <person name="Rinta J."/>
            <person name="Robertson L."/>
            <person name="Salzberg S.L."/>
            <person name="Sanchez D.O."/>
            <person name="Seyler A."/>
            <person name="Sharma R."/>
            <person name="Shetty J."/>
            <person name="Simpson A.J."/>
            <person name="Sisk E."/>
            <person name="Tammi M.T."/>
            <person name="Tarleton R."/>
            <person name="Teixeira S."/>
            <person name="Van Aken S."/>
            <person name="Vogt C."/>
            <person name="Ward P.N."/>
            <person name="Wickstead B."/>
            <person name="Wortman J."/>
            <person name="White O."/>
            <person name="Fraser C.M."/>
            <person name="Stuart K.D."/>
            <person name="Andersson B."/>
        </authorList>
    </citation>
    <scope>NUCLEOTIDE SEQUENCE [LARGE SCALE GENOMIC DNA]</scope>
    <source>
        <strain evidence="3 4">CL Brener</strain>
    </source>
</reference>
<keyword evidence="4" id="KW-1185">Reference proteome</keyword>
<sequence>MMMTGRALLVCALCVLWCGAAVEAEGDGSGVGSGDADGNMVLIWYIDANETCKKKNTQGEKLDKSAFKSCVNAAMKEICYDYYNETPSESRDFESDEICNNYIGDSEETIDTSTPLTEPSHDAEKPVATPTPETSKVEAAEMGSPPGVPAGDSPANPTEGPQSTLAANDTANSEAEKDGKEVMPKNAPESNASRKEEGEKKHSNTKEKPLEAEAKKNITMTADSDGSTAVSHTTSPLLLLVVAYAATAAVVAA</sequence>